<dbReference type="Pfam" id="PF14111">
    <property type="entry name" value="DUF4283"/>
    <property type="match status" value="1"/>
</dbReference>
<dbReference type="Proteomes" id="UP001552299">
    <property type="component" value="Unassembled WGS sequence"/>
</dbReference>
<dbReference type="InterPro" id="IPR040256">
    <property type="entry name" value="At4g02000-like"/>
</dbReference>
<keyword evidence="3" id="KW-1185">Reference proteome</keyword>
<comment type="caution">
    <text evidence="2">The sequence shown here is derived from an EMBL/GenBank/DDBJ whole genome shotgun (WGS) entry which is preliminary data.</text>
</comment>
<dbReference type="AlphaFoldDB" id="A0ABD0VQE6"/>
<organism evidence="2 3">
    <name type="scientific">Dendrobium thyrsiflorum</name>
    <name type="common">Pinecone-like raceme dendrobium</name>
    <name type="synonym">Orchid</name>
    <dbReference type="NCBI Taxonomy" id="117978"/>
    <lineage>
        <taxon>Eukaryota</taxon>
        <taxon>Viridiplantae</taxon>
        <taxon>Streptophyta</taxon>
        <taxon>Embryophyta</taxon>
        <taxon>Tracheophyta</taxon>
        <taxon>Spermatophyta</taxon>
        <taxon>Magnoliopsida</taxon>
        <taxon>Liliopsida</taxon>
        <taxon>Asparagales</taxon>
        <taxon>Orchidaceae</taxon>
        <taxon>Epidendroideae</taxon>
        <taxon>Malaxideae</taxon>
        <taxon>Dendrobiinae</taxon>
        <taxon>Dendrobium</taxon>
    </lineage>
</organism>
<protein>
    <recommendedName>
        <fullName evidence="1">DUF4283 domain-containing protein</fullName>
    </recommendedName>
</protein>
<gene>
    <name evidence="2" type="ORF">M5K25_003265</name>
</gene>
<dbReference type="PANTHER" id="PTHR31286:SF180">
    <property type="entry name" value="OS10G0362600 PROTEIN"/>
    <property type="match status" value="1"/>
</dbReference>
<dbReference type="InterPro" id="IPR025558">
    <property type="entry name" value="DUF4283"/>
</dbReference>
<evidence type="ECO:0000313" key="2">
    <source>
        <dbReference type="EMBL" id="KAL0927005.1"/>
    </source>
</evidence>
<sequence>MRQKTTHFPFLSNLPQTNPSLPSSFLIWKNILSSNNPPPNEFQLTFIPTQEEVIAFDFDDTKIKSDEWSLSLVGYSMGQGLYYKAILATIHKVWNLKGSMQMLFLSDGFFLFKFSSPENFEMVWLHGVRFLLSKPFVLQKWSLKFRPKREEFMSVPHCPFGSKYTIFPLHVGTKKVSPTLRA</sequence>
<feature type="domain" description="DUF4283" evidence="1">
    <location>
        <begin position="66"/>
        <end position="148"/>
    </location>
</feature>
<name>A0ABD0VQE6_DENTH</name>
<dbReference type="EMBL" id="JANQDX010000003">
    <property type="protein sequence ID" value="KAL0927005.1"/>
    <property type="molecule type" value="Genomic_DNA"/>
</dbReference>
<proteinExistence type="predicted"/>
<reference evidence="2 3" key="1">
    <citation type="journal article" date="2024" name="Plant Biotechnol. J.">
        <title>Dendrobium thyrsiflorum genome and its molecular insights into genes involved in important horticultural traits.</title>
        <authorList>
            <person name="Chen B."/>
            <person name="Wang J.Y."/>
            <person name="Zheng P.J."/>
            <person name="Li K.L."/>
            <person name="Liang Y.M."/>
            <person name="Chen X.F."/>
            <person name="Zhang C."/>
            <person name="Zhao X."/>
            <person name="He X."/>
            <person name="Zhang G.Q."/>
            <person name="Liu Z.J."/>
            <person name="Xu Q."/>
        </authorList>
    </citation>
    <scope>NUCLEOTIDE SEQUENCE [LARGE SCALE GENOMIC DNA]</scope>
    <source>
        <strain evidence="2">GZMU011</strain>
    </source>
</reference>
<evidence type="ECO:0000313" key="3">
    <source>
        <dbReference type="Proteomes" id="UP001552299"/>
    </source>
</evidence>
<dbReference type="PANTHER" id="PTHR31286">
    <property type="entry name" value="GLYCINE-RICH CELL WALL STRUCTURAL PROTEIN 1.8-LIKE"/>
    <property type="match status" value="1"/>
</dbReference>
<evidence type="ECO:0000259" key="1">
    <source>
        <dbReference type="Pfam" id="PF14111"/>
    </source>
</evidence>
<accession>A0ABD0VQE6</accession>